<dbReference type="KEGG" id="nwi:Nwi_2063"/>
<keyword evidence="1" id="KW-0732">Signal</keyword>
<evidence type="ECO:0000313" key="2">
    <source>
        <dbReference type="EMBL" id="ABA05321.1"/>
    </source>
</evidence>
<feature type="signal peptide" evidence="1">
    <location>
        <begin position="1"/>
        <end position="24"/>
    </location>
</feature>
<organism evidence="2 3">
    <name type="scientific">Nitrobacter winogradskyi (strain ATCC 25391 / DSM 10237 / CIP 104748 / NCIMB 11846 / Nb-255)</name>
    <dbReference type="NCBI Taxonomy" id="323098"/>
    <lineage>
        <taxon>Bacteria</taxon>
        <taxon>Pseudomonadati</taxon>
        <taxon>Pseudomonadota</taxon>
        <taxon>Alphaproteobacteria</taxon>
        <taxon>Hyphomicrobiales</taxon>
        <taxon>Nitrobacteraceae</taxon>
        <taxon>Nitrobacter</taxon>
    </lineage>
</organism>
<reference evidence="2 3" key="1">
    <citation type="journal article" date="2006" name="Appl. Environ. Microbiol.">
        <title>Genome sequence of the chemolithoautotrophic nitrite-oxidizing bacterium Nitrobacter winogradskyi Nb-255.</title>
        <authorList>
            <person name="Starkenburg S.R."/>
            <person name="Chain P.S."/>
            <person name="Sayavedra-Soto L.A."/>
            <person name="Hauser L."/>
            <person name="Land M.L."/>
            <person name="Larimer F.W."/>
            <person name="Malfatti S.A."/>
            <person name="Klotz M.G."/>
            <person name="Bottomley P.J."/>
            <person name="Arp D.J."/>
            <person name="Hickey W.J."/>
        </authorList>
    </citation>
    <scope>NUCLEOTIDE SEQUENCE [LARGE SCALE GENOMIC DNA]</scope>
    <source>
        <strain evidence="3">ATCC 25391 / DSM 10237 / CIP 104748 / NCIMB 11846 / Nb-255</strain>
    </source>
</reference>
<gene>
    <name evidence="2" type="ordered locus">Nwi_2063</name>
</gene>
<name>Q3SQX0_NITWN</name>
<dbReference type="Proteomes" id="UP000002531">
    <property type="component" value="Chromosome"/>
</dbReference>
<feature type="chain" id="PRO_5004229136" evidence="1">
    <location>
        <begin position="25"/>
        <end position="186"/>
    </location>
</feature>
<evidence type="ECO:0000313" key="3">
    <source>
        <dbReference type="Proteomes" id="UP000002531"/>
    </source>
</evidence>
<dbReference type="RefSeq" id="WP_011315300.1">
    <property type="nucleotide sequence ID" value="NC_007406.1"/>
</dbReference>
<accession>Q3SQX0</accession>
<evidence type="ECO:0000256" key="1">
    <source>
        <dbReference type="SAM" id="SignalP"/>
    </source>
</evidence>
<dbReference type="HOGENOM" id="CLU_132502_0_0_5"/>
<protein>
    <submittedName>
        <fullName evidence="2">Uncharacterized protein</fullName>
    </submittedName>
</protein>
<sequence>MRQMVSGLVAAAAMVAASVAPAMACGGWYTGGCASCLSYGSCAWGYGPGYYGAGFASYEHLPSPTQYYYVNQGPAFSGPGNFAPVPTYQESAVAGWNAYSRPYYYPYDGGRYAHAMHHYYDGAPAAGPVIYSYRWNRNRQGVHPHSRRHLRYGHASRDGHRAALPRVIYGSDHHHGYRHAVQYRHD</sequence>
<keyword evidence="3" id="KW-1185">Reference proteome</keyword>
<dbReference type="eggNOG" id="ENOG5030VKY">
    <property type="taxonomic scope" value="Bacteria"/>
</dbReference>
<proteinExistence type="predicted"/>
<dbReference type="AlphaFoldDB" id="Q3SQX0"/>
<dbReference type="EMBL" id="CP000115">
    <property type="protein sequence ID" value="ABA05321.1"/>
    <property type="molecule type" value="Genomic_DNA"/>
</dbReference>